<comment type="subcellular location">
    <subcellularLocation>
        <location evidence="2">Endoplasmic reticulum lumen</location>
    </subcellularLocation>
</comment>
<dbReference type="GO" id="GO:0006457">
    <property type="term" value="P:protein folding"/>
    <property type="evidence" value="ECO:0007669"/>
    <property type="project" value="TreeGrafter"/>
</dbReference>
<evidence type="ECO:0000256" key="4">
    <source>
        <dbReference type="ARBA" id="ARBA00012723"/>
    </source>
</evidence>
<evidence type="ECO:0000259" key="9">
    <source>
        <dbReference type="PROSITE" id="PS51352"/>
    </source>
</evidence>
<comment type="similarity">
    <text evidence="3">Belongs to the protein disulfide isomerase family.</text>
</comment>
<dbReference type="Gene3D" id="3.40.30.10">
    <property type="entry name" value="Glutaredoxin"/>
    <property type="match status" value="1"/>
</dbReference>
<dbReference type="PANTHER" id="PTHR18929:SF132">
    <property type="entry name" value="PROTEIN DISULFIDE-ISOMERASE A3"/>
    <property type="match status" value="1"/>
</dbReference>
<protein>
    <recommendedName>
        <fullName evidence="4">protein disulfide-isomerase</fullName>
        <ecNumber evidence="4">5.3.4.1</ecNumber>
    </recommendedName>
</protein>
<evidence type="ECO:0000256" key="2">
    <source>
        <dbReference type="ARBA" id="ARBA00004319"/>
    </source>
</evidence>
<dbReference type="PANTHER" id="PTHR18929">
    <property type="entry name" value="PROTEIN DISULFIDE ISOMERASE"/>
    <property type="match status" value="1"/>
</dbReference>
<evidence type="ECO:0000256" key="5">
    <source>
        <dbReference type="ARBA" id="ARBA00022824"/>
    </source>
</evidence>
<dbReference type="WBParaSite" id="jg15153">
    <property type="protein sequence ID" value="jg15153"/>
    <property type="gene ID" value="jg15153"/>
</dbReference>
<name>A0A915D292_9BILA</name>
<dbReference type="GO" id="GO:0034976">
    <property type="term" value="P:response to endoplasmic reticulum stress"/>
    <property type="evidence" value="ECO:0007669"/>
    <property type="project" value="TreeGrafter"/>
</dbReference>
<keyword evidence="6" id="KW-0413">Isomerase</keyword>
<dbReference type="PROSITE" id="PS51352">
    <property type="entry name" value="THIOREDOXIN_2"/>
    <property type="match status" value="1"/>
</dbReference>
<organism evidence="10 11">
    <name type="scientific">Ditylenchus dipsaci</name>
    <dbReference type="NCBI Taxonomy" id="166011"/>
    <lineage>
        <taxon>Eukaryota</taxon>
        <taxon>Metazoa</taxon>
        <taxon>Ecdysozoa</taxon>
        <taxon>Nematoda</taxon>
        <taxon>Chromadorea</taxon>
        <taxon>Rhabditida</taxon>
        <taxon>Tylenchina</taxon>
        <taxon>Tylenchomorpha</taxon>
        <taxon>Sphaerularioidea</taxon>
        <taxon>Anguinidae</taxon>
        <taxon>Anguininae</taxon>
        <taxon>Ditylenchus</taxon>
    </lineage>
</organism>
<dbReference type="GO" id="GO:0005788">
    <property type="term" value="C:endoplasmic reticulum lumen"/>
    <property type="evidence" value="ECO:0007669"/>
    <property type="project" value="UniProtKB-SubCell"/>
</dbReference>
<dbReference type="Proteomes" id="UP000887574">
    <property type="component" value="Unplaced"/>
</dbReference>
<dbReference type="AlphaFoldDB" id="A0A915D292"/>
<evidence type="ECO:0000256" key="1">
    <source>
        <dbReference type="ARBA" id="ARBA00001182"/>
    </source>
</evidence>
<keyword evidence="5" id="KW-0256">Endoplasmic reticulum</keyword>
<accession>A0A915D292</accession>
<feature type="compositionally biased region" description="Basic and acidic residues" evidence="8">
    <location>
        <begin position="124"/>
        <end position="134"/>
    </location>
</feature>
<dbReference type="SUPFAM" id="SSF52833">
    <property type="entry name" value="Thioredoxin-like"/>
    <property type="match status" value="1"/>
</dbReference>
<evidence type="ECO:0000256" key="3">
    <source>
        <dbReference type="ARBA" id="ARBA00006347"/>
    </source>
</evidence>
<dbReference type="Pfam" id="PF00085">
    <property type="entry name" value="Thioredoxin"/>
    <property type="match status" value="1"/>
</dbReference>
<proteinExistence type="inferred from homology"/>
<dbReference type="GO" id="GO:0003756">
    <property type="term" value="F:protein disulfide isomerase activity"/>
    <property type="evidence" value="ECO:0007669"/>
    <property type="project" value="UniProtKB-EC"/>
</dbReference>
<dbReference type="PROSITE" id="PS00194">
    <property type="entry name" value="THIOREDOXIN_1"/>
    <property type="match status" value="1"/>
</dbReference>
<dbReference type="InterPro" id="IPR013766">
    <property type="entry name" value="Thioredoxin_domain"/>
</dbReference>
<sequence>MSEGKCLLREGVGADKFDSRANFDANSLTHPHISLTQIVLDADKDVLLQFYAPWCGHCKKFVPVYQKLALELADEDIVFAKFDATANEVDPLFEVYSVPTISLCPRMPRNPPFSMRHSTDGLKHFGRDGEKKMAEPTLAESESLGQENAYDDEL</sequence>
<feature type="region of interest" description="Disordered" evidence="8">
    <location>
        <begin position="124"/>
        <end position="154"/>
    </location>
</feature>
<keyword evidence="7" id="KW-0676">Redox-active center</keyword>
<evidence type="ECO:0000256" key="8">
    <source>
        <dbReference type="SAM" id="MobiDB-lite"/>
    </source>
</evidence>
<keyword evidence="10" id="KW-1185">Reference proteome</keyword>
<evidence type="ECO:0000313" key="11">
    <source>
        <dbReference type="WBParaSite" id="jg15153"/>
    </source>
</evidence>
<dbReference type="InterPro" id="IPR017937">
    <property type="entry name" value="Thioredoxin_CS"/>
</dbReference>
<evidence type="ECO:0000256" key="6">
    <source>
        <dbReference type="ARBA" id="ARBA00023235"/>
    </source>
</evidence>
<comment type="catalytic activity">
    <reaction evidence="1">
        <text>Catalyzes the rearrangement of -S-S- bonds in proteins.</text>
        <dbReference type="EC" id="5.3.4.1"/>
    </reaction>
</comment>
<evidence type="ECO:0000256" key="7">
    <source>
        <dbReference type="ARBA" id="ARBA00023284"/>
    </source>
</evidence>
<evidence type="ECO:0000313" key="10">
    <source>
        <dbReference type="Proteomes" id="UP000887574"/>
    </source>
</evidence>
<feature type="domain" description="Thioredoxin" evidence="9">
    <location>
        <begin position="8"/>
        <end position="154"/>
    </location>
</feature>
<dbReference type="InterPro" id="IPR036249">
    <property type="entry name" value="Thioredoxin-like_sf"/>
</dbReference>
<dbReference type="EC" id="5.3.4.1" evidence="4"/>
<reference evidence="11" key="1">
    <citation type="submission" date="2022-11" db="UniProtKB">
        <authorList>
            <consortium name="WormBaseParasite"/>
        </authorList>
    </citation>
    <scope>IDENTIFICATION</scope>
</reference>